<dbReference type="InterPro" id="IPR027396">
    <property type="entry name" value="DsrEFH-like"/>
</dbReference>
<dbReference type="KEGG" id="rhp:LPB142_04655"/>
<evidence type="ECO:0000313" key="2">
    <source>
        <dbReference type="EMBL" id="AOZ70887.1"/>
    </source>
</evidence>
<gene>
    <name evidence="2" type="ORF">LPB142_04655</name>
</gene>
<sequence>MPPCPRGLRRDRRRPGRAAPEGFLRSTEGLMDGAVKVVIQLSEGEEARMAQALNNAANLTRYYAERGFALVIEVVCFGPGVSLLRADRTPFAARVAELAGRPVHFSACANTLHGLAQAEGAVPPLLPQARVVPSGAAHVIELQRAGYAYLRP</sequence>
<dbReference type="PANTHER" id="PTHR37691">
    <property type="entry name" value="BLR3518 PROTEIN"/>
    <property type="match status" value="1"/>
</dbReference>
<dbReference type="AlphaFoldDB" id="A0A1D9MGB0"/>
<dbReference type="Gene3D" id="3.40.1260.10">
    <property type="entry name" value="DsrEFH-like"/>
    <property type="match status" value="1"/>
</dbReference>
<feature type="compositionally biased region" description="Basic residues" evidence="1">
    <location>
        <begin position="7"/>
        <end position="16"/>
    </location>
</feature>
<reference evidence="2 3" key="1">
    <citation type="submission" date="2016-10" db="EMBL/GenBank/DDBJ databases">
        <title>Rhodobacter sp. LPB0142, isolated from sea water.</title>
        <authorList>
            <person name="Kim E."/>
            <person name="Yi H."/>
        </authorList>
    </citation>
    <scope>NUCLEOTIDE SEQUENCE [LARGE SCALE GENOMIC DNA]</scope>
    <source>
        <strain evidence="2 3">LPB0142</strain>
    </source>
</reference>
<keyword evidence="3" id="KW-1185">Reference proteome</keyword>
<dbReference type="Proteomes" id="UP000176562">
    <property type="component" value="Chromosome"/>
</dbReference>
<feature type="region of interest" description="Disordered" evidence="1">
    <location>
        <begin position="1"/>
        <end position="21"/>
    </location>
</feature>
<name>A0A1D9MGB0_9RHOB</name>
<protein>
    <submittedName>
        <fullName evidence="2">Uncharacterized protein</fullName>
    </submittedName>
</protein>
<dbReference type="SUPFAM" id="SSF75169">
    <property type="entry name" value="DsrEFH-like"/>
    <property type="match status" value="1"/>
</dbReference>
<dbReference type="PANTHER" id="PTHR37691:SF1">
    <property type="entry name" value="BLR3518 PROTEIN"/>
    <property type="match status" value="1"/>
</dbReference>
<dbReference type="InterPro" id="IPR003787">
    <property type="entry name" value="Sulphur_relay_DsrE/F-like"/>
</dbReference>
<organism evidence="2 3">
    <name type="scientific">Rhodobacter xanthinilyticus</name>
    <dbReference type="NCBI Taxonomy" id="1850250"/>
    <lineage>
        <taxon>Bacteria</taxon>
        <taxon>Pseudomonadati</taxon>
        <taxon>Pseudomonadota</taxon>
        <taxon>Alphaproteobacteria</taxon>
        <taxon>Rhodobacterales</taxon>
        <taxon>Rhodobacter group</taxon>
        <taxon>Rhodobacter</taxon>
    </lineage>
</organism>
<dbReference type="Pfam" id="PF02635">
    <property type="entry name" value="DsrE"/>
    <property type="match status" value="1"/>
</dbReference>
<evidence type="ECO:0000313" key="3">
    <source>
        <dbReference type="Proteomes" id="UP000176562"/>
    </source>
</evidence>
<accession>A0A1D9MGB0</accession>
<dbReference type="EMBL" id="CP017781">
    <property type="protein sequence ID" value="AOZ70887.1"/>
    <property type="molecule type" value="Genomic_DNA"/>
</dbReference>
<evidence type="ECO:0000256" key="1">
    <source>
        <dbReference type="SAM" id="MobiDB-lite"/>
    </source>
</evidence>
<dbReference type="STRING" id="1850250.LPB142_04655"/>
<proteinExistence type="predicted"/>